<dbReference type="EMBL" id="FCOI02000045">
    <property type="protein sequence ID" value="SAK95332.1"/>
    <property type="molecule type" value="Genomic_DNA"/>
</dbReference>
<sequence>MNSTANAVLAIWNDFDRTLLHEYECWHTLEHVPERVWVPGMISGRRYRNVAQAGPRYLTLYDMENLDVLDRDEYADLVHNPTPWSARMRQSFLSFQRQPCELLSVIGTGTARMLSVFNTRSEEPLSHSDIVDVSRSLLDELSTAETGTVRVRVARVTERGPQAISNATQAKEGNEYLWMTESLEPGLPPIGSKLDDLFVAMKLALAVEYSGLYELLSQVDHGSVVAESRPPAKIQLMSRFSSGRS</sequence>
<dbReference type="Proteomes" id="UP000054624">
    <property type="component" value="Unassembled WGS sequence"/>
</dbReference>
<proteinExistence type="predicted"/>
<accession>A0A158DL37</accession>
<evidence type="ECO:0000313" key="2">
    <source>
        <dbReference type="Proteomes" id="UP000054624"/>
    </source>
</evidence>
<evidence type="ECO:0000313" key="1">
    <source>
        <dbReference type="EMBL" id="SAK95332.1"/>
    </source>
</evidence>
<gene>
    <name evidence="1" type="ORF">AWB76_07121</name>
</gene>
<organism evidence="1 2">
    <name type="scientific">Caballeronia temeraria</name>
    <dbReference type="NCBI Taxonomy" id="1777137"/>
    <lineage>
        <taxon>Bacteria</taxon>
        <taxon>Pseudomonadati</taxon>
        <taxon>Pseudomonadota</taxon>
        <taxon>Betaproteobacteria</taxon>
        <taxon>Burkholderiales</taxon>
        <taxon>Burkholderiaceae</taxon>
        <taxon>Caballeronia</taxon>
    </lineage>
</organism>
<dbReference type="AlphaFoldDB" id="A0A158DL37"/>
<keyword evidence="2" id="KW-1185">Reference proteome</keyword>
<reference evidence="2" key="1">
    <citation type="submission" date="2016-01" db="EMBL/GenBank/DDBJ databases">
        <authorList>
            <person name="Peeters Charlotte."/>
        </authorList>
    </citation>
    <scope>NUCLEOTIDE SEQUENCE [LARGE SCALE GENOMIC DNA]</scope>
</reference>
<dbReference type="STRING" id="1777137.AWB76_07121"/>
<protein>
    <submittedName>
        <fullName evidence="1">Uncharacterized protein</fullName>
    </submittedName>
</protein>
<name>A0A158DL37_9BURK</name>